<dbReference type="InterPro" id="IPR028978">
    <property type="entry name" value="Chorismate_lyase_/UTRA_dom_sf"/>
</dbReference>
<feature type="domain" description="HTH gntR-type" evidence="4">
    <location>
        <begin position="8"/>
        <end position="76"/>
    </location>
</feature>
<dbReference type="InterPro" id="IPR000524">
    <property type="entry name" value="Tscrpt_reg_HTH_GntR"/>
</dbReference>
<dbReference type="SUPFAM" id="SSF64288">
    <property type="entry name" value="Chorismate lyase-like"/>
    <property type="match status" value="1"/>
</dbReference>
<evidence type="ECO:0000259" key="4">
    <source>
        <dbReference type="PROSITE" id="PS50949"/>
    </source>
</evidence>
<dbReference type="PANTHER" id="PTHR44846">
    <property type="entry name" value="MANNOSYL-D-GLYCERATE TRANSPORT/METABOLISM SYSTEM REPRESSOR MNGR-RELATED"/>
    <property type="match status" value="1"/>
</dbReference>
<protein>
    <submittedName>
        <fullName evidence="5">GntR family transcriptional regulator</fullName>
    </submittedName>
</protein>
<evidence type="ECO:0000313" key="6">
    <source>
        <dbReference type="Proteomes" id="UP001500212"/>
    </source>
</evidence>
<accession>A0ABP8U0K7</accession>
<dbReference type="PRINTS" id="PR00035">
    <property type="entry name" value="HTHGNTR"/>
</dbReference>
<dbReference type="PROSITE" id="PS50949">
    <property type="entry name" value="HTH_GNTR"/>
    <property type="match status" value="1"/>
</dbReference>
<dbReference type="EMBL" id="BAABHJ010000040">
    <property type="protein sequence ID" value="GAA4618153.1"/>
    <property type="molecule type" value="Genomic_DNA"/>
</dbReference>
<keyword evidence="1" id="KW-0805">Transcription regulation</keyword>
<evidence type="ECO:0000313" key="5">
    <source>
        <dbReference type="EMBL" id="GAA4618153.1"/>
    </source>
</evidence>
<name>A0ABP8U0K7_9ACTN</name>
<dbReference type="SUPFAM" id="SSF46785">
    <property type="entry name" value="Winged helix' DNA-binding domain"/>
    <property type="match status" value="1"/>
</dbReference>
<dbReference type="SMART" id="SM00866">
    <property type="entry name" value="UTRA"/>
    <property type="match status" value="1"/>
</dbReference>
<dbReference type="InterPro" id="IPR036388">
    <property type="entry name" value="WH-like_DNA-bd_sf"/>
</dbReference>
<dbReference type="Pfam" id="PF07702">
    <property type="entry name" value="UTRA"/>
    <property type="match status" value="1"/>
</dbReference>
<reference evidence="6" key="1">
    <citation type="journal article" date="2019" name="Int. J. Syst. Evol. Microbiol.">
        <title>The Global Catalogue of Microorganisms (GCM) 10K type strain sequencing project: providing services to taxonomists for standard genome sequencing and annotation.</title>
        <authorList>
            <consortium name="The Broad Institute Genomics Platform"/>
            <consortium name="The Broad Institute Genome Sequencing Center for Infectious Disease"/>
            <person name="Wu L."/>
            <person name="Ma J."/>
        </authorList>
    </citation>
    <scope>NUCLEOTIDE SEQUENCE [LARGE SCALE GENOMIC DNA]</scope>
    <source>
        <strain evidence="6">JCM 17938</strain>
    </source>
</reference>
<comment type="caution">
    <text evidence="5">The sequence shown here is derived from an EMBL/GenBank/DDBJ whole genome shotgun (WGS) entry which is preliminary data.</text>
</comment>
<dbReference type="Gene3D" id="3.40.1410.10">
    <property type="entry name" value="Chorismate lyase-like"/>
    <property type="match status" value="1"/>
</dbReference>
<keyword evidence="3" id="KW-0804">Transcription</keyword>
<gene>
    <name evidence="5" type="ORF">GCM10023195_81390</name>
</gene>
<keyword evidence="6" id="KW-1185">Reference proteome</keyword>
<proteinExistence type="predicted"/>
<dbReference type="CDD" id="cd07377">
    <property type="entry name" value="WHTH_GntR"/>
    <property type="match status" value="1"/>
</dbReference>
<sequence length="239" mass="26159">MEDTDYAPPKYIQIVQTIRRRIKDGTYPPGSMLPSETRLIQEFGVSRPTVVKALDTLKLRGEIEREHGRGSFVKASTGSAEDHQRPTRAVLDEPVSGSLLTLDRRPAPASVAALLEVPQNFPVLLRQHLAFQDDAPCELVSYWVLPHIAEAAGLDQDTPSSAGVRQRLQSAANVRLGRVTERLTARRPTGEEAEALSLGKTAPVLGVTAAVYEVTGRPVLVVELVLPGELHELEDEYTL</sequence>
<dbReference type="RefSeq" id="WP_345366358.1">
    <property type="nucleotide sequence ID" value="NZ_BAABHJ010000040.1"/>
</dbReference>
<dbReference type="Gene3D" id="1.10.10.10">
    <property type="entry name" value="Winged helix-like DNA-binding domain superfamily/Winged helix DNA-binding domain"/>
    <property type="match status" value="1"/>
</dbReference>
<dbReference type="Pfam" id="PF00392">
    <property type="entry name" value="GntR"/>
    <property type="match status" value="1"/>
</dbReference>
<dbReference type="InterPro" id="IPR050679">
    <property type="entry name" value="Bact_HTH_transcr_reg"/>
</dbReference>
<dbReference type="Proteomes" id="UP001500212">
    <property type="component" value="Unassembled WGS sequence"/>
</dbReference>
<dbReference type="PANTHER" id="PTHR44846:SF17">
    <property type="entry name" value="GNTR-FAMILY TRANSCRIPTIONAL REGULATOR"/>
    <property type="match status" value="1"/>
</dbReference>
<dbReference type="SMART" id="SM00345">
    <property type="entry name" value="HTH_GNTR"/>
    <property type="match status" value="1"/>
</dbReference>
<organism evidence="5 6">
    <name type="scientific">Actinoallomurus liliacearum</name>
    <dbReference type="NCBI Taxonomy" id="1080073"/>
    <lineage>
        <taxon>Bacteria</taxon>
        <taxon>Bacillati</taxon>
        <taxon>Actinomycetota</taxon>
        <taxon>Actinomycetes</taxon>
        <taxon>Streptosporangiales</taxon>
        <taxon>Thermomonosporaceae</taxon>
        <taxon>Actinoallomurus</taxon>
    </lineage>
</organism>
<evidence type="ECO:0000256" key="3">
    <source>
        <dbReference type="ARBA" id="ARBA00023163"/>
    </source>
</evidence>
<dbReference type="InterPro" id="IPR036390">
    <property type="entry name" value="WH_DNA-bd_sf"/>
</dbReference>
<dbReference type="InterPro" id="IPR011663">
    <property type="entry name" value="UTRA"/>
</dbReference>
<evidence type="ECO:0000256" key="1">
    <source>
        <dbReference type="ARBA" id="ARBA00023015"/>
    </source>
</evidence>
<evidence type="ECO:0000256" key="2">
    <source>
        <dbReference type="ARBA" id="ARBA00023125"/>
    </source>
</evidence>
<keyword evidence="2" id="KW-0238">DNA-binding</keyword>